<organism evidence="4 5">
    <name type="scientific">Bradyrhizobium algeriense</name>
    <dbReference type="NCBI Taxonomy" id="634784"/>
    <lineage>
        <taxon>Bacteria</taxon>
        <taxon>Pseudomonadati</taxon>
        <taxon>Pseudomonadota</taxon>
        <taxon>Alphaproteobacteria</taxon>
        <taxon>Hyphomicrobiales</taxon>
        <taxon>Nitrobacteraceae</taxon>
        <taxon>Bradyrhizobium</taxon>
    </lineage>
</organism>
<gene>
    <name evidence="4" type="ORF">V1286_001605</name>
</gene>
<keyword evidence="1" id="KW-0812">Transmembrane</keyword>
<feature type="transmembrane region" description="Helical" evidence="1">
    <location>
        <begin position="77"/>
        <end position="96"/>
    </location>
</feature>
<feature type="transmembrane region" description="Helical" evidence="1">
    <location>
        <begin position="244"/>
        <end position="261"/>
    </location>
</feature>
<feature type="transmembrane region" description="Helical" evidence="1">
    <location>
        <begin position="42"/>
        <end position="70"/>
    </location>
</feature>
<evidence type="ECO:0000259" key="2">
    <source>
        <dbReference type="Pfam" id="PF01757"/>
    </source>
</evidence>
<feature type="domain" description="SGNH" evidence="3">
    <location>
        <begin position="398"/>
        <end position="623"/>
    </location>
</feature>
<dbReference type="Proteomes" id="UP001364224">
    <property type="component" value="Unassembled WGS sequence"/>
</dbReference>
<accession>A0ABU8B7K0</accession>
<feature type="transmembrane region" description="Helical" evidence="1">
    <location>
        <begin position="166"/>
        <end position="187"/>
    </location>
</feature>
<dbReference type="InterPro" id="IPR002656">
    <property type="entry name" value="Acyl_transf_3_dom"/>
</dbReference>
<dbReference type="Pfam" id="PF01757">
    <property type="entry name" value="Acyl_transf_3"/>
    <property type="match status" value="1"/>
</dbReference>
<protein>
    <submittedName>
        <fullName evidence="4">Peptidoglycan/LPS O-acetylase OafA/YrhL</fullName>
    </submittedName>
</protein>
<proteinExistence type="predicted"/>
<dbReference type="EMBL" id="JAZHRV010000001">
    <property type="protein sequence ID" value="MEH2554076.1"/>
    <property type="molecule type" value="Genomic_DNA"/>
</dbReference>
<dbReference type="InterPro" id="IPR043968">
    <property type="entry name" value="SGNH"/>
</dbReference>
<reference evidence="4 5" key="1">
    <citation type="submission" date="2024-02" db="EMBL/GenBank/DDBJ databases">
        <title>Adaptive strategies in a cosmopolitan and abundant soil bacterium.</title>
        <authorList>
            <person name="Carini P."/>
        </authorList>
    </citation>
    <scope>NUCLEOTIDE SEQUENCE [LARGE SCALE GENOMIC DNA]</scope>
    <source>
        <strain evidence="4 5">AZCC 1608</strain>
    </source>
</reference>
<comment type="caution">
    <text evidence="4">The sequence shown here is derived from an EMBL/GenBank/DDBJ whole genome shotgun (WGS) entry which is preliminary data.</text>
</comment>
<keyword evidence="1" id="KW-0472">Membrane</keyword>
<feature type="transmembrane region" description="Helical" evidence="1">
    <location>
        <begin position="311"/>
        <end position="329"/>
    </location>
</feature>
<dbReference type="InterPro" id="IPR050879">
    <property type="entry name" value="Acyltransferase_3"/>
</dbReference>
<name>A0ABU8B7K0_9BRAD</name>
<evidence type="ECO:0000259" key="3">
    <source>
        <dbReference type="Pfam" id="PF19040"/>
    </source>
</evidence>
<feature type="domain" description="Acyltransferase 3" evidence="2">
    <location>
        <begin position="11"/>
        <end position="326"/>
    </location>
</feature>
<feature type="transmembrane region" description="Helical" evidence="1">
    <location>
        <begin position="140"/>
        <end position="159"/>
    </location>
</feature>
<evidence type="ECO:0000313" key="4">
    <source>
        <dbReference type="EMBL" id="MEH2554076.1"/>
    </source>
</evidence>
<evidence type="ECO:0000313" key="5">
    <source>
        <dbReference type="Proteomes" id="UP001364224"/>
    </source>
</evidence>
<keyword evidence="1" id="KW-1133">Transmembrane helix</keyword>
<feature type="transmembrane region" description="Helical" evidence="1">
    <location>
        <begin position="193"/>
        <end position="214"/>
    </location>
</feature>
<feature type="transmembrane region" description="Helical" evidence="1">
    <location>
        <begin position="12"/>
        <end position="30"/>
    </location>
</feature>
<evidence type="ECO:0000256" key="1">
    <source>
        <dbReference type="SAM" id="Phobius"/>
    </source>
</evidence>
<feature type="transmembrane region" description="Helical" evidence="1">
    <location>
        <begin position="221"/>
        <end position="238"/>
    </location>
</feature>
<dbReference type="PANTHER" id="PTHR23028">
    <property type="entry name" value="ACETYLTRANSFERASE"/>
    <property type="match status" value="1"/>
</dbReference>
<feature type="transmembrane region" description="Helical" evidence="1">
    <location>
        <begin position="341"/>
        <end position="361"/>
    </location>
</feature>
<dbReference type="RefSeq" id="WP_334489567.1">
    <property type="nucleotide sequence ID" value="NZ_JAZHRV010000001.1"/>
</dbReference>
<dbReference type="PANTHER" id="PTHR23028:SF53">
    <property type="entry name" value="ACYL_TRANSF_3 DOMAIN-CONTAINING PROTEIN"/>
    <property type="match status" value="1"/>
</dbReference>
<keyword evidence="5" id="KW-1185">Reference proteome</keyword>
<sequence>MELSTKPGYRADIDGLRAVAVLSVFAFHYGGPIRGGFTGVDVFFVISGFLITQVLAAEIASGTFSVLSFYDRRMRRILPALLTMLAAVLLAGRLMLSPGDYAALANSTAAAAFGVSNIFFHTHTGYFDQAADLMPLLHTWSLAVEEQFYLVWPLLLLALAAAGSRIAVAATLAAIVLVACIGSIIYFQFEPKAAFYMALPRAWELALGALLVFLPPLSRGVGEITAVVGLVLIGIGFTLSPGKFPGQFALYPCIGAALVIWPRAQSTISGRLLGWLAPVGLISYSLYLWHWPVWVYFRIYINNGQPDAAEAAALAVVSIVLATLSYRFVEQPLRKPRWNAQRTVSAGLACIATIFCASMYVDSADGLPQRLSPQAQAMRSLEVMWEWPCKEQRLDVIPGAYCVFGAPWQTAKRKTVIWGDSHAQHFAPIFDAINADPERSFLVFAGCSAVLGDELFLATPDPTYADRCRLFHSNGVKLLKEDASITQVVLTANWMELPWRIQGHSPDGLPAMTDAMMKLIKETSAPGRRFFLMGMVPPLPLEIVECAARESTNLLRRACVSTVRPSDADAIKRRTAPTDAMLIEVAKSFPNAAAVIPTEKMCRNDACELALNGEFLYRDQGHIRRNLLLQTKKDFADKIGLTAALAGNSQGAAVRPGLTGSEAR</sequence>
<dbReference type="Pfam" id="PF19040">
    <property type="entry name" value="SGNH"/>
    <property type="match status" value="1"/>
</dbReference>
<feature type="transmembrane region" description="Helical" evidence="1">
    <location>
        <begin position="273"/>
        <end position="291"/>
    </location>
</feature>